<dbReference type="SMART" id="SM00856">
    <property type="entry name" value="PMEI"/>
    <property type="match status" value="1"/>
</dbReference>
<feature type="domain" description="Pectinesterase inhibitor" evidence="2">
    <location>
        <begin position="28"/>
        <end position="179"/>
    </location>
</feature>
<dbReference type="Pfam" id="PF04043">
    <property type="entry name" value="PMEI"/>
    <property type="match status" value="1"/>
</dbReference>
<evidence type="ECO:0000256" key="1">
    <source>
        <dbReference type="SAM" id="SignalP"/>
    </source>
</evidence>
<evidence type="ECO:0000313" key="4">
    <source>
        <dbReference type="Proteomes" id="UP001454036"/>
    </source>
</evidence>
<keyword evidence="1" id="KW-0732">Signal</keyword>
<gene>
    <name evidence="3" type="ORF">LIER_06497</name>
</gene>
<dbReference type="Proteomes" id="UP001454036">
    <property type="component" value="Unassembled WGS sequence"/>
</dbReference>
<accession>A0AAV3P6D5</accession>
<evidence type="ECO:0000313" key="3">
    <source>
        <dbReference type="EMBL" id="GAA0146576.1"/>
    </source>
</evidence>
<dbReference type="AlphaFoldDB" id="A0AAV3P6D5"/>
<feature type="chain" id="PRO_5043640765" description="Pectinesterase inhibitor domain-containing protein" evidence="1">
    <location>
        <begin position="23"/>
        <end position="216"/>
    </location>
</feature>
<dbReference type="InterPro" id="IPR035513">
    <property type="entry name" value="Invertase/methylesterase_inhib"/>
</dbReference>
<proteinExistence type="predicted"/>
<keyword evidence="4" id="KW-1185">Reference proteome</keyword>
<dbReference type="SUPFAM" id="SSF101148">
    <property type="entry name" value="Plant invertase/pectin methylesterase inhibitor"/>
    <property type="match status" value="1"/>
</dbReference>
<dbReference type="Gene3D" id="1.20.140.40">
    <property type="entry name" value="Invertase/pectin methylesterase inhibitor family protein"/>
    <property type="match status" value="1"/>
</dbReference>
<name>A0AAV3P6D5_LITER</name>
<organism evidence="3 4">
    <name type="scientific">Lithospermum erythrorhizon</name>
    <name type="common">Purple gromwell</name>
    <name type="synonym">Lithospermum officinale var. erythrorhizon</name>
    <dbReference type="NCBI Taxonomy" id="34254"/>
    <lineage>
        <taxon>Eukaryota</taxon>
        <taxon>Viridiplantae</taxon>
        <taxon>Streptophyta</taxon>
        <taxon>Embryophyta</taxon>
        <taxon>Tracheophyta</taxon>
        <taxon>Spermatophyta</taxon>
        <taxon>Magnoliopsida</taxon>
        <taxon>eudicotyledons</taxon>
        <taxon>Gunneridae</taxon>
        <taxon>Pentapetalae</taxon>
        <taxon>asterids</taxon>
        <taxon>lamiids</taxon>
        <taxon>Boraginales</taxon>
        <taxon>Boraginaceae</taxon>
        <taxon>Boraginoideae</taxon>
        <taxon>Lithospermeae</taxon>
        <taxon>Lithospermum</taxon>
    </lineage>
</organism>
<dbReference type="NCBIfam" id="TIGR01614">
    <property type="entry name" value="PME_inhib"/>
    <property type="match status" value="1"/>
</dbReference>
<sequence length="216" mass="23663">MSFNKKHVSLVMLLGIFALSFAIHADANQQSAINPFCTEGDVTPQMRALCTKMIGSATKWDQAAIASVNRISRKANRSVKHLLSTIEAKLAPSVPISKKSQIMQICKKGYQEAIEGLQECSSLITVGPFTSYATTLTSIYTSFEDCKDAIVEEKTQPEIFEVTRFTKSIQRLVDVALIISKKDPRAAEYNDKLSKGEFKDSAGDPSLIGPINPTIS</sequence>
<protein>
    <recommendedName>
        <fullName evidence="2">Pectinesterase inhibitor domain-containing protein</fullName>
    </recommendedName>
</protein>
<evidence type="ECO:0000259" key="2">
    <source>
        <dbReference type="SMART" id="SM00856"/>
    </source>
</evidence>
<dbReference type="InterPro" id="IPR006501">
    <property type="entry name" value="Pectinesterase_inhib_dom"/>
</dbReference>
<feature type="signal peptide" evidence="1">
    <location>
        <begin position="1"/>
        <end position="22"/>
    </location>
</feature>
<dbReference type="GO" id="GO:0004857">
    <property type="term" value="F:enzyme inhibitor activity"/>
    <property type="evidence" value="ECO:0007669"/>
    <property type="project" value="InterPro"/>
</dbReference>
<comment type="caution">
    <text evidence="3">The sequence shown here is derived from an EMBL/GenBank/DDBJ whole genome shotgun (WGS) entry which is preliminary data.</text>
</comment>
<dbReference type="EMBL" id="BAABME010000949">
    <property type="protein sequence ID" value="GAA0146576.1"/>
    <property type="molecule type" value="Genomic_DNA"/>
</dbReference>
<reference evidence="3 4" key="1">
    <citation type="submission" date="2024-01" db="EMBL/GenBank/DDBJ databases">
        <title>The complete chloroplast genome sequence of Lithospermum erythrorhizon: insights into the phylogenetic relationship among Boraginaceae species and the maternal lineages of purple gromwells.</title>
        <authorList>
            <person name="Okada T."/>
            <person name="Watanabe K."/>
        </authorList>
    </citation>
    <scope>NUCLEOTIDE SEQUENCE [LARGE SCALE GENOMIC DNA]</scope>
</reference>